<comment type="caution">
    <text evidence="2">The sequence shown here is derived from an EMBL/GenBank/DDBJ whole genome shotgun (WGS) entry which is preliminary data.</text>
</comment>
<keyword evidence="3" id="KW-1185">Reference proteome</keyword>
<proteinExistence type="predicted"/>
<organism evidence="2 4">
    <name type="scientific">Puccinia graminis f. sp. tritici</name>
    <dbReference type="NCBI Taxonomy" id="56615"/>
    <lineage>
        <taxon>Eukaryota</taxon>
        <taxon>Fungi</taxon>
        <taxon>Dikarya</taxon>
        <taxon>Basidiomycota</taxon>
        <taxon>Pucciniomycotina</taxon>
        <taxon>Pucciniomycetes</taxon>
        <taxon>Pucciniales</taxon>
        <taxon>Pucciniaceae</taxon>
        <taxon>Puccinia</taxon>
    </lineage>
</organism>
<name>A0A5B0RJN7_PUCGR</name>
<dbReference type="AlphaFoldDB" id="A0A5B0RJN7"/>
<reference evidence="3 4" key="1">
    <citation type="submission" date="2019-05" db="EMBL/GenBank/DDBJ databases">
        <title>Emergence of the Ug99 lineage of the wheat stem rust pathogen through somatic hybridization.</title>
        <authorList>
            <person name="Li F."/>
            <person name="Upadhyaya N.M."/>
            <person name="Sperschneider J."/>
            <person name="Matny O."/>
            <person name="Nguyen-Phuc H."/>
            <person name="Mago R."/>
            <person name="Raley C."/>
            <person name="Miller M.E."/>
            <person name="Silverstein K.A.T."/>
            <person name="Henningsen E."/>
            <person name="Hirsch C.D."/>
            <person name="Visser B."/>
            <person name="Pretorius Z.A."/>
            <person name="Steffenson B.J."/>
            <person name="Schwessinger B."/>
            <person name="Dodds P.N."/>
            <person name="Figueroa M."/>
        </authorList>
    </citation>
    <scope>NUCLEOTIDE SEQUENCE [LARGE SCALE GENOMIC DNA]</scope>
    <source>
        <strain evidence="1">21-0</strain>
        <strain evidence="2 4">Ug99</strain>
    </source>
</reference>
<evidence type="ECO:0000313" key="1">
    <source>
        <dbReference type="EMBL" id="KAA1071752.1"/>
    </source>
</evidence>
<sequence>MNPLKNLTCGFSSQHSHESGMNGFQKCMNFCKIRDFWLPTYIGGFLGPPPPFVLSQPAAHGGSISTAVPKSGPYPAFRDRGPKNAAHRGPHLHPYFIKGFHHRSLSRPWIQGSARDADIHKDHTQFLCLSCELHPSETQPPPISPPYSFWTQQATYQAPNKTPHLDGDTHRQHHC</sequence>
<dbReference type="Proteomes" id="UP000324748">
    <property type="component" value="Unassembled WGS sequence"/>
</dbReference>
<dbReference type="EMBL" id="VSWC01000170">
    <property type="protein sequence ID" value="KAA1071752.1"/>
    <property type="molecule type" value="Genomic_DNA"/>
</dbReference>
<dbReference type="EMBL" id="VDEP01000174">
    <property type="protein sequence ID" value="KAA1125907.1"/>
    <property type="molecule type" value="Genomic_DNA"/>
</dbReference>
<dbReference type="Proteomes" id="UP000325313">
    <property type="component" value="Unassembled WGS sequence"/>
</dbReference>
<evidence type="ECO:0000313" key="3">
    <source>
        <dbReference type="Proteomes" id="UP000324748"/>
    </source>
</evidence>
<gene>
    <name evidence="1" type="ORF">PGT21_018367</name>
    <name evidence="2" type="ORF">PGTUg99_018725</name>
</gene>
<accession>A0A5B0RJN7</accession>
<evidence type="ECO:0000313" key="2">
    <source>
        <dbReference type="EMBL" id="KAA1125907.1"/>
    </source>
</evidence>
<protein>
    <submittedName>
        <fullName evidence="2">Uncharacterized protein</fullName>
    </submittedName>
</protein>
<evidence type="ECO:0000313" key="4">
    <source>
        <dbReference type="Proteomes" id="UP000325313"/>
    </source>
</evidence>